<dbReference type="Proteomes" id="UP000230423">
    <property type="component" value="Unassembled WGS sequence"/>
</dbReference>
<feature type="non-terminal residue" evidence="2">
    <location>
        <position position="1"/>
    </location>
</feature>
<dbReference type="SMART" id="SM00060">
    <property type="entry name" value="FN3"/>
    <property type="match status" value="1"/>
</dbReference>
<dbReference type="SUPFAM" id="SSF49265">
    <property type="entry name" value="Fibronectin type III"/>
    <property type="match status" value="1"/>
</dbReference>
<dbReference type="AlphaFoldDB" id="A0A2G9T8B2"/>
<dbReference type="InterPro" id="IPR003961">
    <property type="entry name" value="FN3_dom"/>
</dbReference>
<accession>A0A2G9T8B2</accession>
<dbReference type="CDD" id="cd00063">
    <property type="entry name" value="FN3"/>
    <property type="match status" value="1"/>
</dbReference>
<sequence length="162" mass="17969">SVLTRNSIRESGQAVCMATNDNNNVTAEIEVRVLGPGSAPRNLHAVGWRNQLNISWEEPSIPNGIIVKYIVYYATRDAADLSDWDKIETESTEVIVEEISPDTRYLIRVQAATADGPGIISDAVECFSDRRYQPIEMDLVSIDVPNLEAEPNQTVTFRCSAK</sequence>
<protein>
    <submittedName>
        <fullName evidence="2">Fibronectin type III domain protein</fullName>
    </submittedName>
</protein>
<evidence type="ECO:0000313" key="3">
    <source>
        <dbReference type="Proteomes" id="UP000230423"/>
    </source>
</evidence>
<evidence type="ECO:0000313" key="2">
    <source>
        <dbReference type="EMBL" id="PIO54201.1"/>
    </source>
</evidence>
<evidence type="ECO:0000259" key="1">
    <source>
        <dbReference type="PROSITE" id="PS50853"/>
    </source>
</evidence>
<reference evidence="2 3" key="1">
    <citation type="submission" date="2015-09" db="EMBL/GenBank/DDBJ databases">
        <title>Draft genome of the parasitic nematode Teladorsagia circumcincta isolate WARC Sus (inbred).</title>
        <authorList>
            <person name="Mitreva M."/>
        </authorList>
    </citation>
    <scope>NUCLEOTIDE SEQUENCE [LARGE SCALE GENOMIC DNA]</scope>
    <source>
        <strain evidence="2 3">S</strain>
    </source>
</reference>
<feature type="non-terminal residue" evidence="2">
    <location>
        <position position="162"/>
    </location>
</feature>
<dbReference type="PROSITE" id="PS50853">
    <property type="entry name" value="FN3"/>
    <property type="match status" value="1"/>
</dbReference>
<name>A0A2G9T8B2_TELCI</name>
<feature type="domain" description="Fibronectin type-III" evidence="1">
    <location>
        <begin position="36"/>
        <end position="132"/>
    </location>
</feature>
<dbReference type="OrthoDB" id="5855336at2759"/>
<dbReference type="Gene3D" id="2.60.40.10">
    <property type="entry name" value="Immunoglobulins"/>
    <property type="match status" value="1"/>
</dbReference>
<dbReference type="Pfam" id="PF00041">
    <property type="entry name" value="fn3"/>
    <property type="match status" value="1"/>
</dbReference>
<gene>
    <name evidence="2" type="ORF">TELCIR_24441</name>
</gene>
<proteinExistence type="predicted"/>
<organism evidence="2 3">
    <name type="scientific">Teladorsagia circumcincta</name>
    <name type="common">Brown stomach worm</name>
    <name type="synonym">Ostertagia circumcincta</name>
    <dbReference type="NCBI Taxonomy" id="45464"/>
    <lineage>
        <taxon>Eukaryota</taxon>
        <taxon>Metazoa</taxon>
        <taxon>Ecdysozoa</taxon>
        <taxon>Nematoda</taxon>
        <taxon>Chromadorea</taxon>
        <taxon>Rhabditida</taxon>
        <taxon>Rhabditina</taxon>
        <taxon>Rhabditomorpha</taxon>
        <taxon>Strongyloidea</taxon>
        <taxon>Trichostrongylidae</taxon>
        <taxon>Teladorsagia</taxon>
    </lineage>
</organism>
<dbReference type="PRINTS" id="PR00014">
    <property type="entry name" value="FNTYPEIII"/>
</dbReference>
<dbReference type="EMBL" id="KZ400164">
    <property type="protein sequence ID" value="PIO54201.1"/>
    <property type="molecule type" value="Genomic_DNA"/>
</dbReference>
<dbReference type="InterPro" id="IPR036116">
    <property type="entry name" value="FN3_sf"/>
</dbReference>
<dbReference type="InterPro" id="IPR013783">
    <property type="entry name" value="Ig-like_fold"/>
</dbReference>
<keyword evidence="3" id="KW-1185">Reference proteome</keyword>